<dbReference type="EMBL" id="CAEY01000437">
    <property type="status" value="NOT_ANNOTATED_CDS"/>
    <property type="molecule type" value="Genomic_DNA"/>
</dbReference>
<reference evidence="1" key="2">
    <citation type="submission" date="2015-06" db="UniProtKB">
        <authorList>
            <consortium name="EnsemblMetazoa"/>
        </authorList>
    </citation>
    <scope>IDENTIFICATION</scope>
</reference>
<dbReference type="EnsemblMetazoa" id="tetur01g02380.1">
    <property type="protein sequence ID" value="tetur01g02380.1"/>
    <property type="gene ID" value="tetur01g02380"/>
</dbReference>
<sequence length="195" mass="22402">MLLSQDQHIVRKLAGENSGFAVKFFLRLNASFFCSSCVGGPYSDAHPTTELHCSEPARMIHSAKILNLPLILCFGVKNTNVRDAMKIPEQITLTVDDENVSYRRLDSSVWFDTYKNEELKFDYGNFYHPRVDGDTKTGAHTYLHFRTDNVLQEKLNEFLPTYDPETVRENPLNKFNKMLCETETNLSSEILVQNK</sequence>
<proteinExistence type="predicted"/>
<protein>
    <submittedName>
        <fullName evidence="1">Uncharacterized protein</fullName>
    </submittedName>
</protein>
<dbReference type="AlphaFoldDB" id="T1JQ92"/>
<dbReference type="Proteomes" id="UP000015104">
    <property type="component" value="Unassembled WGS sequence"/>
</dbReference>
<organism evidence="1 2">
    <name type="scientific">Tetranychus urticae</name>
    <name type="common">Two-spotted spider mite</name>
    <dbReference type="NCBI Taxonomy" id="32264"/>
    <lineage>
        <taxon>Eukaryota</taxon>
        <taxon>Metazoa</taxon>
        <taxon>Ecdysozoa</taxon>
        <taxon>Arthropoda</taxon>
        <taxon>Chelicerata</taxon>
        <taxon>Arachnida</taxon>
        <taxon>Acari</taxon>
        <taxon>Acariformes</taxon>
        <taxon>Trombidiformes</taxon>
        <taxon>Prostigmata</taxon>
        <taxon>Eleutherengona</taxon>
        <taxon>Raphignathae</taxon>
        <taxon>Tetranychoidea</taxon>
        <taxon>Tetranychidae</taxon>
        <taxon>Tetranychus</taxon>
    </lineage>
</organism>
<name>T1JQ92_TETUR</name>
<accession>T1JQ92</accession>
<evidence type="ECO:0000313" key="1">
    <source>
        <dbReference type="EnsemblMetazoa" id="tetur01g02380.1"/>
    </source>
</evidence>
<reference evidence="2" key="1">
    <citation type="submission" date="2011-08" db="EMBL/GenBank/DDBJ databases">
        <authorList>
            <person name="Rombauts S."/>
        </authorList>
    </citation>
    <scope>NUCLEOTIDE SEQUENCE</scope>
    <source>
        <strain evidence="2">London</strain>
    </source>
</reference>
<evidence type="ECO:0000313" key="2">
    <source>
        <dbReference type="Proteomes" id="UP000015104"/>
    </source>
</evidence>
<keyword evidence="2" id="KW-1185">Reference proteome</keyword>
<dbReference type="HOGENOM" id="CLU_1398005_0_0_1"/>